<evidence type="ECO:0000259" key="3">
    <source>
        <dbReference type="Pfam" id="PF02397"/>
    </source>
</evidence>
<feature type="transmembrane region" description="Helical" evidence="2">
    <location>
        <begin position="12"/>
        <end position="32"/>
    </location>
</feature>
<keyword evidence="2" id="KW-1133">Transmembrane helix</keyword>
<feature type="transmembrane region" description="Helical" evidence="2">
    <location>
        <begin position="246"/>
        <end position="266"/>
    </location>
</feature>
<dbReference type="AlphaFoldDB" id="A0A1F6DK35"/>
<sequence length="434" mass="49467">MIIGGRRTSLLLFVGDCVAFALSLYLTLWLRYLEVPDETLLAPYVIPFTFLFVLWTLVFYSAGLYGKRLALFPSRLPNALLKTQTANILFAALFFFLIPAFGIAPKTILALYLLVSLVLIFIWRLVVYPRVSARRFREHAVLIAKGAEADELFAEVNGNPRYGIEFSSREKREGNGTILVVDKANIDEIVVNAFAREGRQVVAFEDMYEEVFDRIPLSQLGRAWFRENATSADPFRYMFAKRCIDIVGGLVMGLVTLVATPFIFIANICEGPGPLFLRQIRFGKHGMPIRVYKFRSMQKDIPASGQWTHEGENHVTRVGAFLRQTSLDEFPQFINVIRGELSLIGPRSDILGLGERLAEALPYYRARYLIVPGITGWAQINQQYEPGNVSPQSIEETKVRLAYDFYYLKHRSLGLDIIIALKTFKRMFFRLSSW</sequence>
<reference evidence="4 5" key="1">
    <citation type="journal article" date="2016" name="Nat. Commun.">
        <title>Thousands of microbial genomes shed light on interconnected biogeochemical processes in an aquifer system.</title>
        <authorList>
            <person name="Anantharaman K."/>
            <person name="Brown C.T."/>
            <person name="Hug L.A."/>
            <person name="Sharon I."/>
            <person name="Castelle C.J."/>
            <person name="Probst A.J."/>
            <person name="Thomas B.C."/>
            <person name="Singh A."/>
            <person name="Wilkins M.J."/>
            <person name="Karaoz U."/>
            <person name="Brodie E.L."/>
            <person name="Williams K.H."/>
            <person name="Hubbard S.S."/>
            <person name="Banfield J.F."/>
        </authorList>
    </citation>
    <scope>NUCLEOTIDE SEQUENCE [LARGE SCALE GENOMIC DNA]</scope>
</reference>
<dbReference type="Pfam" id="PF02397">
    <property type="entry name" value="Bac_transf"/>
    <property type="match status" value="1"/>
</dbReference>
<dbReference type="InterPro" id="IPR003362">
    <property type="entry name" value="Bact_transf"/>
</dbReference>
<evidence type="ECO:0000256" key="1">
    <source>
        <dbReference type="ARBA" id="ARBA00006464"/>
    </source>
</evidence>
<dbReference type="Proteomes" id="UP000178532">
    <property type="component" value="Unassembled WGS sequence"/>
</dbReference>
<protein>
    <recommendedName>
        <fullName evidence="3">Bacterial sugar transferase domain-containing protein</fullName>
    </recommendedName>
</protein>
<evidence type="ECO:0000313" key="5">
    <source>
        <dbReference type="Proteomes" id="UP000178532"/>
    </source>
</evidence>
<dbReference type="STRING" id="1798495.A3C19_01455"/>
<accession>A0A1F6DK35</accession>
<organism evidence="4 5">
    <name type="scientific">Candidatus Kaiserbacteria bacterium RIFCSPHIGHO2_02_FULL_54_22</name>
    <dbReference type="NCBI Taxonomy" id="1798495"/>
    <lineage>
        <taxon>Bacteria</taxon>
        <taxon>Candidatus Kaiseribacteriota</taxon>
    </lineage>
</organism>
<feature type="transmembrane region" description="Helical" evidence="2">
    <location>
        <begin position="44"/>
        <end position="65"/>
    </location>
</feature>
<evidence type="ECO:0000256" key="2">
    <source>
        <dbReference type="SAM" id="Phobius"/>
    </source>
</evidence>
<feature type="domain" description="Bacterial sugar transferase" evidence="3">
    <location>
        <begin position="241"/>
        <end position="428"/>
    </location>
</feature>
<keyword evidence="2" id="KW-0472">Membrane</keyword>
<gene>
    <name evidence="4" type="ORF">A3C19_01455</name>
</gene>
<comment type="caution">
    <text evidence="4">The sequence shown here is derived from an EMBL/GenBank/DDBJ whole genome shotgun (WGS) entry which is preliminary data.</text>
</comment>
<dbReference type="PANTHER" id="PTHR30576">
    <property type="entry name" value="COLANIC BIOSYNTHESIS UDP-GLUCOSE LIPID CARRIER TRANSFERASE"/>
    <property type="match status" value="1"/>
</dbReference>
<dbReference type="PANTHER" id="PTHR30576:SF0">
    <property type="entry name" value="UNDECAPRENYL-PHOSPHATE N-ACETYLGALACTOSAMINYL 1-PHOSPHATE TRANSFERASE-RELATED"/>
    <property type="match status" value="1"/>
</dbReference>
<feature type="transmembrane region" description="Helical" evidence="2">
    <location>
        <begin position="109"/>
        <end position="127"/>
    </location>
</feature>
<comment type="similarity">
    <text evidence="1">Belongs to the bacterial sugar transferase family.</text>
</comment>
<name>A0A1F6DK35_9BACT</name>
<keyword evidence="2" id="KW-0812">Transmembrane</keyword>
<proteinExistence type="inferred from homology"/>
<evidence type="ECO:0000313" key="4">
    <source>
        <dbReference type="EMBL" id="OGG61677.1"/>
    </source>
</evidence>
<feature type="transmembrane region" description="Helical" evidence="2">
    <location>
        <begin position="86"/>
        <end position="103"/>
    </location>
</feature>
<dbReference type="GO" id="GO:0016780">
    <property type="term" value="F:phosphotransferase activity, for other substituted phosphate groups"/>
    <property type="evidence" value="ECO:0007669"/>
    <property type="project" value="TreeGrafter"/>
</dbReference>
<dbReference type="EMBL" id="MFLI01000018">
    <property type="protein sequence ID" value="OGG61677.1"/>
    <property type="molecule type" value="Genomic_DNA"/>
</dbReference>